<dbReference type="NCBIfam" id="TIGR00152">
    <property type="entry name" value="dephospho-CoA kinase"/>
    <property type="match status" value="1"/>
</dbReference>
<sequence>MTHPLTIGVTGGIGSGKTAVTDWFASQGIDVIDADVISRTIIKKGSALLASIRAEFGDWVLTAQGEYDRAAMRAHIVANPHAIARLNALTHPAIRDEIMAQLAASTSVYRILSVPLLVEGMAKSPNLAELCDRILVVNVSRQTQIERASRRDGQSVQAICAIIDKQATPQERLAVADDVVDNEGSLAQLYAALQPLHERYLALAKARLG</sequence>
<dbReference type="GO" id="GO:0005737">
    <property type="term" value="C:cytoplasm"/>
    <property type="evidence" value="ECO:0007669"/>
    <property type="project" value="UniProtKB-SubCell"/>
</dbReference>
<organism evidence="7 9">
    <name type="scientific">Moraxella caviae</name>
    <dbReference type="NCBI Taxonomy" id="34060"/>
    <lineage>
        <taxon>Bacteria</taxon>
        <taxon>Pseudomonadati</taxon>
        <taxon>Pseudomonadota</taxon>
        <taxon>Gammaproteobacteria</taxon>
        <taxon>Moraxellales</taxon>
        <taxon>Moraxellaceae</taxon>
        <taxon>Moraxella</taxon>
    </lineage>
</organism>
<comment type="pathway">
    <text evidence="5">Cofactor biosynthesis; coenzyme A biosynthesis; CoA from (R)-pantothenate: step 5/5.</text>
</comment>
<dbReference type="InterPro" id="IPR027417">
    <property type="entry name" value="P-loop_NTPase"/>
</dbReference>
<reference evidence="8 10" key="2">
    <citation type="submission" date="2018-06" db="EMBL/GenBank/DDBJ databases">
        <authorList>
            <consortium name="Pathogen Informatics"/>
            <person name="Doyle S."/>
        </authorList>
    </citation>
    <scope>NUCLEOTIDE SEQUENCE [LARGE SCALE GENOMIC DNA]</scope>
    <source>
        <strain evidence="8 10">NCTC10293</strain>
    </source>
</reference>
<comment type="catalytic activity">
    <reaction evidence="5">
        <text>3'-dephospho-CoA + ATP = ADP + CoA + H(+)</text>
        <dbReference type="Rhea" id="RHEA:18245"/>
        <dbReference type="ChEBI" id="CHEBI:15378"/>
        <dbReference type="ChEBI" id="CHEBI:30616"/>
        <dbReference type="ChEBI" id="CHEBI:57287"/>
        <dbReference type="ChEBI" id="CHEBI:57328"/>
        <dbReference type="ChEBI" id="CHEBI:456216"/>
        <dbReference type="EC" id="2.7.1.24"/>
    </reaction>
</comment>
<keyword evidence="2 5" id="KW-0547">Nucleotide-binding</keyword>
<dbReference type="STRING" id="34060.B0181_01850"/>
<evidence type="ECO:0000313" key="10">
    <source>
        <dbReference type="Proteomes" id="UP000255279"/>
    </source>
</evidence>
<keyword evidence="5 7" id="KW-0418">Kinase</keyword>
<evidence type="ECO:0000256" key="3">
    <source>
        <dbReference type="ARBA" id="ARBA00022840"/>
    </source>
</evidence>
<feature type="binding site" evidence="5">
    <location>
        <begin position="14"/>
        <end position="19"/>
    </location>
    <ligand>
        <name>ATP</name>
        <dbReference type="ChEBI" id="CHEBI:30616"/>
    </ligand>
</feature>
<dbReference type="OrthoDB" id="9812943at2"/>
<dbReference type="EC" id="2.7.1.24" evidence="5 6"/>
<dbReference type="InterPro" id="IPR001977">
    <property type="entry name" value="Depp_CoAkinase"/>
</dbReference>
<evidence type="ECO:0000256" key="6">
    <source>
        <dbReference type="NCBIfam" id="TIGR00152"/>
    </source>
</evidence>
<comment type="subcellular location">
    <subcellularLocation>
        <location evidence="5">Cytoplasm</location>
    </subcellularLocation>
</comment>
<keyword evidence="5 8" id="KW-0808">Transferase</keyword>
<comment type="function">
    <text evidence="5">Catalyzes the phosphorylation of the 3'-hydroxyl group of dephosphocoenzyme A to form coenzyme A.</text>
</comment>
<dbReference type="UniPathway" id="UPA00241">
    <property type="reaction ID" value="UER00356"/>
</dbReference>
<keyword evidence="5" id="KW-0963">Cytoplasm</keyword>
<keyword evidence="4 5" id="KW-0173">Coenzyme A biosynthesis</keyword>
<comment type="similarity">
    <text evidence="1 5">Belongs to the CoaE family.</text>
</comment>
<keyword evidence="3 5" id="KW-0067">ATP-binding</keyword>
<proteinExistence type="inferred from homology"/>
<dbReference type="GO" id="GO:0005524">
    <property type="term" value="F:ATP binding"/>
    <property type="evidence" value="ECO:0007669"/>
    <property type="project" value="UniProtKB-UniRule"/>
</dbReference>
<evidence type="ECO:0000256" key="2">
    <source>
        <dbReference type="ARBA" id="ARBA00022741"/>
    </source>
</evidence>
<gene>
    <name evidence="5 8" type="primary">coaE</name>
    <name evidence="7" type="ORF">B0181_01850</name>
    <name evidence="8" type="ORF">NCTC10293_00921</name>
</gene>
<name>A0A1T0A9E7_9GAMM</name>
<evidence type="ECO:0000256" key="4">
    <source>
        <dbReference type="ARBA" id="ARBA00022993"/>
    </source>
</evidence>
<dbReference type="Gene3D" id="3.40.50.300">
    <property type="entry name" value="P-loop containing nucleotide triphosphate hydrolases"/>
    <property type="match status" value="1"/>
</dbReference>
<dbReference type="Pfam" id="PF01121">
    <property type="entry name" value="CoaE"/>
    <property type="match status" value="1"/>
</dbReference>
<dbReference type="GO" id="GO:0015937">
    <property type="term" value="P:coenzyme A biosynthetic process"/>
    <property type="evidence" value="ECO:0007669"/>
    <property type="project" value="UniProtKB-UniRule"/>
</dbReference>
<dbReference type="EMBL" id="UGQE01000001">
    <property type="protein sequence ID" value="STZ10580.1"/>
    <property type="molecule type" value="Genomic_DNA"/>
</dbReference>
<dbReference type="PANTHER" id="PTHR10695">
    <property type="entry name" value="DEPHOSPHO-COA KINASE-RELATED"/>
    <property type="match status" value="1"/>
</dbReference>
<accession>A0A1T0A9E7</accession>
<protein>
    <recommendedName>
        <fullName evidence="5 6">Dephospho-CoA kinase</fullName>
        <ecNumber evidence="5 6">2.7.1.24</ecNumber>
    </recommendedName>
    <alternativeName>
        <fullName evidence="5">Dephosphocoenzyme A kinase</fullName>
    </alternativeName>
</protein>
<reference evidence="7 9" key="1">
    <citation type="submission" date="2017-02" db="EMBL/GenBank/DDBJ databases">
        <title>Draft genome sequence of Moraxella caviae CCUG 355 type strain.</title>
        <authorList>
            <person name="Engstrom-Jakobsson H."/>
            <person name="Salva-Serra F."/>
            <person name="Thorell K."/>
            <person name="Gonzales-Siles L."/>
            <person name="Karlsson R."/>
            <person name="Boulund F."/>
            <person name="Engstrand L."/>
            <person name="Moore E."/>
        </authorList>
    </citation>
    <scope>NUCLEOTIDE SEQUENCE [LARGE SCALE GENOMIC DNA]</scope>
    <source>
        <strain evidence="7 9">CCUG 355</strain>
    </source>
</reference>
<evidence type="ECO:0000313" key="8">
    <source>
        <dbReference type="EMBL" id="STZ10580.1"/>
    </source>
</evidence>
<evidence type="ECO:0000256" key="5">
    <source>
        <dbReference type="HAMAP-Rule" id="MF_00376"/>
    </source>
</evidence>
<dbReference type="Proteomes" id="UP000190435">
    <property type="component" value="Unassembled WGS sequence"/>
</dbReference>
<dbReference type="HAMAP" id="MF_00376">
    <property type="entry name" value="Dephospho_CoA_kinase"/>
    <property type="match status" value="1"/>
</dbReference>
<dbReference type="GO" id="GO:0004140">
    <property type="term" value="F:dephospho-CoA kinase activity"/>
    <property type="evidence" value="ECO:0007669"/>
    <property type="project" value="UniProtKB-UniRule"/>
</dbReference>
<dbReference type="EMBL" id="MUXU01000015">
    <property type="protein sequence ID" value="OOR92355.1"/>
    <property type="molecule type" value="Genomic_DNA"/>
</dbReference>
<dbReference type="PANTHER" id="PTHR10695:SF46">
    <property type="entry name" value="BIFUNCTIONAL COENZYME A SYNTHASE-RELATED"/>
    <property type="match status" value="1"/>
</dbReference>
<dbReference type="AlphaFoldDB" id="A0A1T0A9E7"/>
<evidence type="ECO:0000313" key="7">
    <source>
        <dbReference type="EMBL" id="OOR92355.1"/>
    </source>
</evidence>
<evidence type="ECO:0000313" key="9">
    <source>
        <dbReference type="Proteomes" id="UP000190435"/>
    </source>
</evidence>
<evidence type="ECO:0000256" key="1">
    <source>
        <dbReference type="ARBA" id="ARBA00009018"/>
    </source>
</evidence>
<dbReference type="RefSeq" id="WP_078275793.1">
    <property type="nucleotide sequence ID" value="NZ_CAACXO010000016.1"/>
</dbReference>
<dbReference type="CDD" id="cd02022">
    <property type="entry name" value="DPCK"/>
    <property type="match status" value="1"/>
</dbReference>
<keyword evidence="9" id="KW-1185">Reference proteome</keyword>
<dbReference type="SUPFAM" id="SSF52540">
    <property type="entry name" value="P-loop containing nucleoside triphosphate hydrolases"/>
    <property type="match status" value="1"/>
</dbReference>
<dbReference type="PROSITE" id="PS51219">
    <property type="entry name" value="DPCK"/>
    <property type="match status" value="1"/>
</dbReference>
<dbReference type="Proteomes" id="UP000255279">
    <property type="component" value="Unassembled WGS sequence"/>
</dbReference>